<keyword evidence="2 7" id="KW-0699">rRNA-binding</keyword>
<dbReference type="SUPFAM" id="SSF74731">
    <property type="entry name" value="Ribosomal protein L20"/>
    <property type="match status" value="1"/>
</dbReference>
<accession>A0A7G7YEF2</accession>
<comment type="subcellular location">
    <subcellularLocation>
        <location evidence="7">Plastid</location>
        <location evidence="7">Chloroplast</location>
    </subcellularLocation>
</comment>
<evidence type="ECO:0000256" key="2">
    <source>
        <dbReference type="ARBA" id="ARBA00022730"/>
    </source>
</evidence>
<evidence type="ECO:0000313" key="9">
    <source>
        <dbReference type="EMBL" id="QNH92872.1"/>
    </source>
</evidence>
<dbReference type="GO" id="GO:1990904">
    <property type="term" value="C:ribonucleoprotein complex"/>
    <property type="evidence" value="ECO:0007669"/>
    <property type="project" value="UniProtKB-KW"/>
</dbReference>
<evidence type="ECO:0000256" key="8">
    <source>
        <dbReference type="RuleBase" id="RU000561"/>
    </source>
</evidence>
<keyword evidence="3 7" id="KW-0694">RNA-binding</keyword>
<dbReference type="InterPro" id="IPR005813">
    <property type="entry name" value="Ribosomal_bL20"/>
</dbReference>
<dbReference type="HAMAP" id="MF_00382">
    <property type="entry name" value="Ribosomal_bL20"/>
    <property type="match status" value="1"/>
</dbReference>
<dbReference type="InterPro" id="IPR049946">
    <property type="entry name" value="RIBOSOMAL_L20_CS"/>
</dbReference>
<dbReference type="GO" id="GO:0006412">
    <property type="term" value="P:translation"/>
    <property type="evidence" value="ECO:0007669"/>
    <property type="project" value="InterPro"/>
</dbReference>
<proteinExistence type="inferred from homology"/>
<dbReference type="GO" id="GO:0005840">
    <property type="term" value="C:ribosome"/>
    <property type="evidence" value="ECO:0007669"/>
    <property type="project" value="UniProtKB-KW"/>
</dbReference>
<dbReference type="GeneID" id="60458833"/>
<comment type="function">
    <text evidence="7">Binds directly to 23S ribosomal RNA and is necessary for the in vitro assembly process of the 50S ribosomal subunit. It is not involved in the protein synthesizing functions of that subunit.</text>
</comment>
<dbReference type="PRINTS" id="PR00062">
    <property type="entry name" value="RIBOSOMALL20"/>
</dbReference>
<dbReference type="GO" id="GO:0000027">
    <property type="term" value="P:ribosomal large subunit assembly"/>
    <property type="evidence" value="ECO:0007669"/>
    <property type="project" value="UniProtKB-UniRule"/>
</dbReference>
<keyword evidence="5 7" id="KW-0687">Ribonucleoprotein</keyword>
<dbReference type="CDD" id="cd07026">
    <property type="entry name" value="Ribosomal_L20"/>
    <property type="match status" value="1"/>
</dbReference>
<keyword evidence="9" id="KW-0150">Chloroplast</keyword>
<dbReference type="GO" id="GO:0003735">
    <property type="term" value="F:structural constituent of ribosome"/>
    <property type="evidence" value="ECO:0007669"/>
    <property type="project" value="InterPro"/>
</dbReference>
<evidence type="ECO:0000256" key="1">
    <source>
        <dbReference type="ARBA" id="ARBA00007698"/>
    </source>
</evidence>
<dbReference type="FunFam" id="1.10.1900.20:FF:000001">
    <property type="entry name" value="50S ribosomal protein L20"/>
    <property type="match status" value="1"/>
</dbReference>
<dbReference type="GO" id="GO:0009507">
    <property type="term" value="C:chloroplast"/>
    <property type="evidence" value="ECO:0007669"/>
    <property type="project" value="UniProtKB-SubCell"/>
</dbReference>
<comment type="similarity">
    <text evidence="1 7 8">Belongs to the bacterial ribosomal protein bL20 family.</text>
</comment>
<organism evidence="9">
    <name type="scientific">Halophila beccarii</name>
    <dbReference type="NCBI Taxonomy" id="180123"/>
    <lineage>
        <taxon>Eukaryota</taxon>
        <taxon>Viridiplantae</taxon>
        <taxon>Streptophyta</taxon>
        <taxon>Embryophyta</taxon>
        <taxon>Tracheophyta</taxon>
        <taxon>Spermatophyta</taxon>
        <taxon>Magnoliopsida</taxon>
        <taxon>Liliopsida</taxon>
        <taxon>Hydrocharitaceae</taxon>
        <taxon>Halophila</taxon>
    </lineage>
</organism>
<dbReference type="RefSeq" id="YP_009973422.1">
    <property type="nucleotide sequence ID" value="NC_051970.1"/>
</dbReference>
<dbReference type="Gene3D" id="1.10.1900.20">
    <property type="entry name" value="Ribosomal protein L20"/>
    <property type="match status" value="1"/>
</dbReference>
<name>A0A7G7YEF2_9LILI</name>
<evidence type="ECO:0000256" key="6">
    <source>
        <dbReference type="ARBA" id="ARBA00035295"/>
    </source>
</evidence>
<dbReference type="Pfam" id="PF00453">
    <property type="entry name" value="Ribosomal_L20"/>
    <property type="match status" value="1"/>
</dbReference>
<reference evidence="9" key="1">
    <citation type="journal article" date="2020" name="Mitochondrial DNA Part B Resour">
        <title>Characteristics of the complete chloroplast genome of Halophila beccarii.</title>
        <authorList>
            <person name="Yu S."/>
            <person name="Li X."/>
            <person name="Jiang K."/>
            <person name="Chen X."/>
            <person name="Wang X."/>
        </authorList>
    </citation>
    <scope>NUCLEOTIDE SEQUENCE</scope>
</reference>
<sequence>MTESKDGNPFLNSSKFHSLYSMARTKRGYVARRRRNKTRSFASGFREAHSRLTRIITQQQRKALVYAHRDRRRKKRDFRCLWITRINAATRENELRSYSIFIHDLYERYLLMNRKILAQIAVSNKNFFSIFSNSKKILNPQIKI</sequence>
<evidence type="ECO:0000256" key="5">
    <source>
        <dbReference type="ARBA" id="ARBA00023274"/>
    </source>
</evidence>
<dbReference type="InterPro" id="IPR035566">
    <property type="entry name" value="Ribosomal_protein_bL20_C"/>
</dbReference>
<dbReference type="EMBL" id="MN843749">
    <property type="protein sequence ID" value="QNH92872.1"/>
    <property type="molecule type" value="Genomic_DNA"/>
</dbReference>
<dbReference type="NCBIfam" id="TIGR01032">
    <property type="entry name" value="rplT_bact"/>
    <property type="match status" value="1"/>
</dbReference>
<evidence type="ECO:0000256" key="7">
    <source>
        <dbReference type="HAMAP-Rule" id="MF_00382"/>
    </source>
</evidence>
<keyword evidence="4 7" id="KW-0689">Ribosomal protein</keyword>
<dbReference type="PANTHER" id="PTHR10986">
    <property type="entry name" value="39S RIBOSOMAL PROTEIN L20"/>
    <property type="match status" value="1"/>
</dbReference>
<evidence type="ECO:0000256" key="4">
    <source>
        <dbReference type="ARBA" id="ARBA00022980"/>
    </source>
</evidence>
<gene>
    <name evidence="7 9" type="primary">rpl20</name>
</gene>
<dbReference type="Gene3D" id="6.10.160.10">
    <property type="match status" value="1"/>
</dbReference>
<evidence type="ECO:0000256" key="3">
    <source>
        <dbReference type="ARBA" id="ARBA00022884"/>
    </source>
</evidence>
<dbReference type="GO" id="GO:0019843">
    <property type="term" value="F:rRNA binding"/>
    <property type="evidence" value="ECO:0007669"/>
    <property type="project" value="UniProtKB-UniRule"/>
</dbReference>
<keyword evidence="9" id="KW-0934">Plastid</keyword>
<geneLocation type="chloroplast" evidence="9"/>
<protein>
    <recommendedName>
        <fullName evidence="6 7">Large ribosomal subunit protein bL20c</fullName>
    </recommendedName>
</protein>
<dbReference type="AlphaFoldDB" id="A0A7G7YEF2"/>
<dbReference type="PROSITE" id="PS00937">
    <property type="entry name" value="RIBOSOMAL_L20"/>
    <property type="match status" value="1"/>
</dbReference>